<comment type="cofactor">
    <cofactor evidence="1">
        <name>Mg(2+)</name>
        <dbReference type="ChEBI" id="CHEBI:18420"/>
    </cofactor>
</comment>
<keyword evidence="8" id="KW-0460">Magnesium</keyword>
<organism evidence="18 19">
    <name type="scientific">Dyella japonica</name>
    <dbReference type="NCBI Taxonomy" id="231455"/>
    <lineage>
        <taxon>Bacteria</taxon>
        <taxon>Pseudomonadati</taxon>
        <taxon>Pseudomonadota</taxon>
        <taxon>Gammaproteobacteria</taxon>
        <taxon>Lysobacterales</taxon>
        <taxon>Rhodanobacteraceae</taxon>
        <taxon>Dyella</taxon>
    </lineage>
</organism>
<dbReference type="NCBIfam" id="TIGR00586">
    <property type="entry name" value="mutt"/>
    <property type="match status" value="1"/>
</dbReference>
<dbReference type="Pfam" id="PF14815">
    <property type="entry name" value="NUDIX_4"/>
    <property type="match status" value="1"/>
</dbReference>
<comment type="similarity">
    <text evidence="2">Belongs to the Nudix hydrolase family.</text>
</comment>
<evidence type="ECO:0000256" key="3">
    <source>
        <dbReference type="ARBA" id="ARBA00022457"/>
    </source>
</evidence>
<evidence type="ECO:0000256" key="8">
    <source>
        <dbReference type="ARBA" id="ARBA00022842"/>
    </source>
</evidence>
<dbReference type="NCBIfam" id="NF006530">
    <property type="entry name" value="PRK08999.1"/>
    <property type="match status" value="1"/>
</dbReference>
<evidence type="ECO:0000256" key="12">
    <source>
        <dbReference type="ARBA" id="ARBA00038905"/>
    </source>
</evidence>
<evidence type="ECO:0000256" key="15">
    <source>
        <dbReference type="ARBA" id="ARBA00041979"/>
    </source>
</evidence>
<dbReference type="PANTHER" id="PTHR47707:SF1">
    <property type="entry name" value="NUDIX HYDROLASE FAMILY PROTEIN"/>
    <property type="match status" value="1"/>
</dbReference>
<evidence type="ECO:0000256" key="16">
    <source>
        <dbReference type="ARBA" id="ARBA00042798"/>
    </source>
</evidence>
<keyword evidence="3" id="KW-0515">Mutator protein</keyword>
<evidence type="ECO:0000313" key="18">
    <source>
        <dbReference type="EMBL" id="MET3652566.1"/>
    </source>
</evidence>
<dbReference type="InterPro" id="IPR013785">
    <property type="entry name" value="Aldolase_TIM"/>
</dbReference>
<sequence>MPASTAGPMHVMAGVMLDDQGRVLLAQRPPGKHLAGLWEFPGGKLEAGESPADGLVRELHEELGIAATVGEPLIRVPWCYGERSLLLDARIVRQWQGEPASLDGQALRWCEPTSIDLGLLAPADRHILRALQLPTRYSITADVPSTAFDEWQQRIHRAIGAGERMVLLRFPQWSTAQVRELAASLLNETRAHGAHLLLSGDVEGALALGQGVGVQLKSTQLAMWETRPLPETQWVGASCHHADDLERAGQIADFATLSPVASTASHPDATPLGWEAFARMADTSVVPVYALGGMTLDQRDAARHAGGQGVAGIRGFW</sequence>
<dbReference type="InterPro" id="IPR029119">
    <property type="entry name" value="MutY_C"/>
</dbReference>
<dbReference type="InterPro" id="IPR020084">
    <property type="entry name" value="NUDIX_hydrolase_CS"/>
</dbReference>
<dbReference type="GO" id="GO:0035539">
    <property type="term" value="F:8-oxo-7,8-dihydrodeoxyguanosine triphosphate pyrophosphatase activity"/>
    <property type="evidence" value="ECO:0007669"/>
    <property type="project" value="UniProtKB-EC"/>
</dbReference>
<keyword evidence="19" id="KW-1185">Reference proteome</keyword>
<dbReference type="PANTHER" id="PTHR47707">
    <property type="entry name" value="8-OXO-DGTP DIPHOSPHATASE"/>
    <property type="match status" value="1"/>
</dbReference>
<dbReference type="PROSITE" id="PS00893">
    <property type="entry name" value="NUDIX_BOX"/>
    <property type="match status" value="1"/>
</dbReference>
<dbReference type="CDD" id="cd03425">
    <property type="entry name" value="NUDIX_MutT_NudA_like"/>
    <property type="match status" value="1"/>
</dbReference>
<evidence type="ECO:0000256" key="13">
    <source>
        <dbReference type="ARBA" id="ARBA00040794"/>
    </source>
</evidence>
<dbReference type="Pfam" id="PF02581">
    <property type="entry name" value="TMP-TENI"/>
    <property type="match status" value="1"/>
</dbReference>
<evidence type="ECO:0000256" key="6">
    <source>
        <dbReference type="ARBA" id="ARBA00022763"/>
    </source>
</evidence>
<comment type="catalytic activity">
    <reaction evidence="10">
        <text>8-oxo-dGTP + H2O = 8-oxo-dGMP + diphosphate + H(+)</text>
        <dbReference type="Rhea" id="RHEA:31575"/>
        <dbReference type="ChEBI" id="CHEBI:15377"/>
        <dbReference type="ChEBI" id="CHEBI:15378"/>
        <dbReference type="ChEBI" id="CHEBI:33019"/>
        <dbReference type="ChEBI" id="CHEBI:63224"/>
        <dbReference type="ChEBI" id="CHEBI:77896"/>
        <dbReference type="EC" id="3.6.1.55"/>
    </reaction>
</comment>
<evidence type="ECO:0000256" key="14">
    <source>
        <dbReference type="ARBA" id="ARBA00041592"/>
    </source>
</evidence>
<accession>A0ABV2JUQ2</accession>
<dbReference type="InterPro" id="IPR036206">
    <property type="entry name" value="ThiamineP_synth_sf"/>
</dbReference>
<dbReference type="PROSITE" id="PS51462">
    <property type="entry name" value="NUDIX"/>
    <property type="match status" value="1"/>
</dbReference>
<dbReference type="Gene3D" id="3.90.79.10">
    <property type="entry name" value="Nucleoside Triphosphate Pyrophosphohydrolase"/>
    <property type="match status" value="1"/>
</dbReference>
<reference evidence="18 19" key="1">
    <citation type="submission" date="2024-06" db="EMBL/GenBank/DDBJ databases">
        <title>Sorghum-associated microbial communities from plants grown in Nebraska, USA.</title>
        <authorList>
            <person name="Schachtman D."/>
        </authorList>
    </citation>
    <scope>NUCLEOTIDE SEQUENCE [LARGE SCALE GENOMIC DNA]</scope>
    <source>
        <strain evidence="18 19">1073</strain>
    </source>
</reference>
<dbReference type="Proteomes" id="UP001549184">
    <property type="component" value="Unassembled WGS sequence"/>
</dbReference>
<dbReference type="InterPro" id="IPR015797">
    <property type="entry name" value="NUDIX_hydrolase-like_dom_sf"/>
</dbReference>
<keyword evidence="4" id="KW-0235">DNA replication</keyword>
<dbReference type="Gene3D" id="3.20.20.70">
    <property type="entry name" value="Aldolase class I"/>
    <property type="match status" value="1"/>
</dbReference>
<evidence type="ECO:0000256" key="10">
    <source>
        <dbReference type="ARBA" id="ARBA00035861"/>
    </source>
</evidence>
<gene>
    <name evidence="18" type="ORF">ABIC75_002298</name>
</gene>
<dbReference type="InterPro" id="IPR000086">
    <property type="entry name" value="NUDIX_hydrolase_dom"/>
</dbReference>
<dbReference type="PRINTS" id="PR00502">
    <property type="entry name" value="NUDIXFAMILY"/>
</dbReference>
<dbReference type="InterPro" id="IPR047127">
    <property type="entry name" value="MutT-like"/>
</dbReference>
<evidence type="ECO:0000256" key="7">
    <source>
        <dbReference type="ARBA" id="ARBA00022801"/>
    </source>
</evidence>
<evidence type="ECO:0000313" key="19">
    <source>
        <dbReference type="Proteomes" id="UP001549184"/>
    </source>
</evidence>
<evidence type="ECO:0000256" key="4">
    <source>
        <dbReference type="ARBA" id="ARBA00022705"/>
    </source>
</evidence>
<evidence type="ECO:0000259" key="17">
    <source>
        <dbReference type="PROSITE" id="PS51462"/>
    </source>
</evidence>
<evidence type="ECO:0000256" key="9">
    <source>
        <dbReference type="ARBA" id="ARBA00023204"/>
    </source>
</evidence>
<keyword evidence="5" id="KW-0479">Metal-binding</keyword>
<dbReference type="EMBL" id="JBEPMU010000003">
    <property type="protein sequence ID" value="MET3652566.1"/>
    <property type="molecule type" value="Genomic_DNA"/>
</dbReference>
<protein>
    <recommendedName>
        <fullName evidence="13">8-oxo-dGTP diphosphatase</fullName>
        <ecNumber evidence="12">3.6.1.55</ecNumber>
    </recommendedName>
    <alternativeName>
        <fullName evidence="16">7,8-dihydro-8-oxoguanine-triphosphatase</fullName>
    </alternativeName>
    <alternativeName>
        <fullName evidence="15">Mutator protein MutT</fullName>
    </alternativeName>
    <alternativeName>
        <fullName evidence="14">dGTP pyrophosphohydrolase</fullName>
    </alternativeName>
</protein>
<dbReference type="InterPro" id="IPR022998">
    <property type="entry name" value="ThiamineP_synth_TenI"/>
</dbReference>
<keyword evidence="7 18" id="KW-0378">Hydrolase</keyword>
<evidence type="ECO:0000256" key="11">
    <source>
        <dbReference type="ARBA" id="ARBA00036904"/>
    </source>
</evidence>
<dbReference type="SUPFAM" id="SSF51391">
    <property type="entry name" value="Thiamin phosphate synthase"/>
    <property type="match status" value="1"/>
</dbReference>
<dbReference type="InterPro" id="IPR003561">
    <property type="entry name" value="Mutator_MutT"/>
</dbReference>
<dbReference type="EC" id="3.6.1.55" evidence="12"/>
<dbReference type="SUPFAM" id="SSF55811">
    <property type="entry name" value="Nudix"/>
    <property type="match status" value="1"/>
</dbReference>
<comment type="catalytic activity">
    <reaction evidence="11">
        <text>8-oxo-GTP + H2O = 8-oxo-GMP + diphosphate + H(+)</text>
        <dbReference type="Rhea" id="RHEA:67616"/>
        <dbReference type="ChEBI" id="CHEBI:15377"/>
        <dbReference type="ChEBI" id="CHEBI:15378"/>
        <dbReference type="ChEBI" id="CHEBI:33019"/>
        <dbReference type="ChEBI" id="CHEBI:143553"/>
        <dbReference type="ChEBI" id="CHEBI:145694"/>
    </reaction>
</comment>
<dbReference type="InterPro" id="IPR020476">
    <property type="entry name" value="Nudix_hydrolase"/>
</dbReference>
<dbReference type="CDD" id="cd00564">
    <property type="entry name" value="TMP_TenI"/>
    <property type="match status" value="1"/>
</dbReference>
<dbReference type="RefSeq" id="WP_354013968.1">
    <property type="nucleotide sequence ID" value="NZ_JBEPMU010000003.1"/>
</dbReference>
<evidence type="ECO:0000256" key="2">
    <source>
        <dbReference type="ARBA" id="ARBA00005582"/>
    </source>
</evidence>
<comment type="caution">
    <text evidence="18">The sequence shown here is derived from an EMBL/GenBank/DDBJ whole genome shotgun (WGS) entry which is preliminary data.</text>
</comment>
<name>A0ABV2JUQ2_9GAMM</name>
<evidence type="ECO:0000256" key="1">
    <source>
        <dbReference type="ARBA" id="ARBA00001946"/>
    </source>
</evidence>
<feature type="domain" description="Nudix hydrolase" evidence="17">
    <location>
        <begin position="8"/>
        <end position="133"/>
    </location>
</feature>
<proteinExistence type="inferred from homology"/>
<evidence type="ECO:0000256" key="5">
    <source>
        <dbReference type="ARBA" id="ARBA00022723"/>
    </source>
</evidence>
<keyword evidence="9" id="KW-0234">DNA repair</keyword>
<keyword evidence="6" id="KW-0227">DNA damage</keyword>